<keyword evidence="1" id="KW-0732">Signal</keyword>
<gene>
    <name evidence="2" type="ORF">GA0070603_1782</name>
</gene>
<dbReference type="RefSeq" id="WP_244282463.1">
    <property type="nucleotide sequence ID" value="NZ_FMIB01000002.1"/>
</dbReference>
<keyword evidence="3" id="KW-1185">Reference proteome</keyword>
<evidence type="ECO:0000313" key="2">
    <source>
        <dbReference type="EMBL" id="SCL54341.1"/>
    </source>
</evidence>
<feature type="signal peptide" evidence="1">
    <location>
        <begin position="1"/>
        <end position="21"/>
    </location>
</feature>
<accession>A0A1C6UK29</accession>
<name>A0A1C6UK29_9ACTN</name>
<dbReference type="GeneID" id="95586895"/>
<organism evidence="2 3">
    <name type="scientific">Micromonospora chersina</name>
    <dbReference type="NCBI Taxonomy" id="47854"/>
    <lineage>
        <taxon>Bacteria</taxon>
        <taxon>Bacillati</taxon>
        <taxon>Actinomycetota</taxon>
        <taxon>Actinomycetes</taxon>
        <taxon>Micromonosporales</taxon>
        <taxon>Micromonosporaceae</taxon>
        <taxon>Micromonospora</taxon>
    </lineage>
</organism>
<evidence type="ECO:0000256" key="1">
    <source>
        <dbReference type="SAM" id="SignalP"/>
    </source>
</evidence>
<dbReference type="Proteomes" id="UP000198605">
    <property type="component" value="Unassembled WGS sequence"/>
</dbReference>
<reference evidence="3" key="1">
    <citation type="submission" date="2016-06" db="EMBL/GenBank/DDBJ databases">
        <authorList>
            <person name="Varghese N."/>
            <person name="Submissions Spin"/>
        </authorList>
    </citation>
    <scope>NUCLEOTIDE SEQUENCE [LARGE SCALE GENOMIC DNA]</scope>
    <source>
        <strain evidence="3">DSM 44151</strain>
    </source>
</reference>
<sequence length="239" mass="23962">MNHLWPTILAGLLAVTAAVPATVTSPPVADAPAAGASTDHAPVGGRSVGAVADRAPVGGPAALVVADDAPVGGPAARVVADRAPVGGPAAATRVEVLSVRGAGPYRIGARLDRLAAAGLIDWTAPGCAGVVHAGVTGAWAGKIMLAFRNGRLVSVGTATVPPRSPAGASVGMSFADLERIYGRRGALIRNDAGDAEAYLVRFGSRAELYTSHPIRSGVGYYEAGVASYVEGGFRHRPSC</sequence>
<feature type="chain" id="PRO_5039244227" evidence="1">
    <location>
        <begin position="22"/>
        <end position="239"/>
    </location>
</feature>
<evidence type="ECO:0000313" key="3">
    <source>
        <dbReference type="Proteomes" id="UP000198605"/>
    </source>
</evidence>
<dbReference type="EMBL" id="FMIB01000002">
    <property type="protein sequence ID" value="SCL54341.1"/>
    <property type="molecule type" value="Genomic_DNA"/>
</dbReference>
<protein>
    <submittedName>
        <fullName evidence="2">Uncharacterized protein</fullName>
    </submittedName>
</protein>
<dbReference type="AlphaFoldDB" id="A0A1C6UK29"/>
<proteinExistence type="predicted"/>
<dbReference type="STRING" id="47854.GA0070603_1782"/>